<keyword evidence="3" id="KW-0813">Transport</keyword>
<dbReference type="PROSITE" id="PS50850">
    <property type="entry name" value="MFS"/>
    <property type="match status" value="1"/>
</dbReference>
<reference evidence="12" key="1">
    <citation type="journal article" date="2020" name="Stud. Mycol.">
        <title>101 Dothideomycetes genomes: a test case for predicting lifestyles and emergence of pathogens.</title>
        <authorList>
            <person name="Haridas S."/>
            <person name="Albert R."/>
            <person name="Binder M."/>
            <person name="Bloem J."/>
            <person name="Labutti K."/>
            <person name="Salamov A."/>
            <person name="Andreopoulos B."/>
            <person name="Baker S."/>
            <person name="Barry K."/>
            <person name="Bills G."/>
            <person name="Bluhm B."/>
            <person name="Cannon C."/>
            <person name="Castanera R."/>
            <person name="Culley D."/>
            <person name="Daum C."/>
            <person name="Ezra D."/>
            <person name="Gonzalez J."/>
            <person name="Henrissat B."/>
            <person name="Kuo A."/>
            <person name="Liang C."/>
            <person name="Lipzen A."/>
            <person name="Lutzoni F."/>
            <person name="Magnuson J."/>
            <person name="Mondo S."/>
            <person name="Nolan M."/>
            <person name="Ohm R."/>
            <person name="Pangilinan J."/>
            <person name="Park H.-J."/>
            <person name="Ramirez L."/>
            <person name="Alfaro M."/>
            <person name="Sun H."/>
            <person name="Tritt A."/>
            <person name="Yoshinaga Y."/>
            <person name="Zwiers L.-H."/>
            <person name="Turgeon B."/>
            <person name="Goodwin S."/>
            <person name="Spatafora J."/>
            <person name="Crous P."/>
            <person name="Grigoriev I."/>
        </authorList>
    </citation>
    <scope>NUCLEOTIDE SEQUENCE</scope>
    <source>
        <strain evidence="12">CBS 262.69</strain>
    </source>
</reference>
<protein>
    <submittedName>
        <fullName evidence="12">Putative MFS siderophore transporter</fullName>
    </submittedName>
</protein>
<evidence type="ECO:0000256" key="8">
    <source>
        <dbReference type="ARBA" id="ARBA00023065"/>
    </source>
</evidence>
<evidence type="ECO:0000256" key="10">
    <source>
        <dbReference type="SAM" id="Phobius"/>
    </source>
</evidence>
<proteinExistence type="inferred from homology"/>
<dbReference type="PANTHER" id="PTHR23501:SF55">
    <property type="entry name" value="SIDEROPHORE IRON TRANSPORTER, PUTATIVE (AFU_ORTHOLOGUE AFUA_3G03440)-RELATED"/>
    <property type="match status" value="1"/>
</dbReference>
<dbReference type="InterPro" id="IPR020846">
    <property type="entry name" value="MFS_dom"/>
</dbReference>
<dbReference type="PANTHER" id="PTHR23501">
    <property type="entry name" value="MAJOR FACILITATOR SUPERFAMILY"/>
    <property type="match status" value="1"/>
</dbReference>
<evidence type="ECO:0000256" key="2">
    <source>
        <dbReference type="ARBA" id="ARBA00008335"/>
    </source>
</evidence>
<dbReference type="InterPro" id="IPR011701">
    <property type="entry name" value="MFS"/>
</dbReference>
<dbReference type="EMBL" id="ML996687">
    <property type="protein sequence ID" value="KAF2404839.1"/>
    <property type="molecule type" value="Genomic_DNA"/>
</dbReference>
<keyword evidence="4" id="KW-0410">Iron transport</keyword>
<feature type="transmembrane region" description="Helical" evidence="10">
    <location>
        <begin position="312"/>
        <end position="332"/>
    </location>
</feature>
<feature type="transmembrane region" description="Helical" evidence="10">
    <location>
        <begin position="418"/>
        <end position="437"/>
    </location>
</feature>
<dbReference type="GO" id="GO:0005886">
    <property type="term" value="C:plasma membrane"/>
    <property type="evidence" value="ECO:0007669"/>
    <property type="project" value="TreeGrafter"/>
</dbReference>
<dbReference type="Proteomes" id="UP000799640">
    <property type="component" value="Unassembled WGS sequence"/>
</dbReference>
<evidence type="ECO:0000256" key="5">
    <source>
        <dbReference type="ARBA" id="ARBA00022692"/>
    </source>
</evidence>
<dbReference type="GO" id="GO:0022857">
    <property type="term" value="F:transmembrane transporter activity"/>
    <property type="evidence" value="ECO:0007669"/>
    <property type="project" value="InterPro"/>
</dbReference>
<dbReference type="AlphaFoldDB" id="A0A6G1I9U3"/>
<feature type="transmembrane region" description="Helical" evidence="10">
    <location>
        <begin position="277"/>
        <end position="300"/>
    </location>
</feature>
<keyword evidence="6 10" id="KW-1133">Transmembrane helix</keyword>
<organism evidence="12 13">
    <name type="scientific">Trichodelitschia bisporula</name>
    <dbReference type="NCBI Taxonomy" id="703511"/>
    <lineage>
        <taxon>Eukaryota</taxon>
        <taxon>Fungi</taxon>
        <taxon>Dikarya</taxon>
        <taxon>Ascomycota</taxon>
        <taxon>Pezizomycotina</taxon>
        <taxon>Dothideomycetes</taxon>
        <taxon>Dothideomycetes incertae sedis</taxon>
        <taxon>Phaeotrichales</taxon>
        <taxon>Phaeotrichaceae</taxon>
        <taxon>Trichodelitschia</taxon>
    </lineage>
</organism>
<gene>
    <name evidence="12" type="ORF">EJ06DRAFT_525415</name>
</gene>
<evidence type="ECO:0000313" key="12">
    <source>
        <dbReference type="EMBL" id="KAF2404839.1"/>
    </source>
</evidence>
<evidence type="ECO:0000256" key="1">
    <source>
        <dbReference type="ARBA" id="ARBA00004141"/>
    </source>
</evidence>
<dbReference type="FunFam" id="1.20.1250.20:FF:000302">
    <property type="entry name" value="MFS siderochrome iron transporter MirB"/>
    <property type="match status" value="1"/>
</dbReference>
<comment type="subcellular location">
    <subcellularLocation>
        <location evidence="1">Membrane</location>
        <topology evidence="1">Multi-pass membrane protein</topology>
    </subcellularLocation>
</comment>
<evidence type="ECO:0000313" key="13">
    <source>
        <dbReference type="Proteomes" id="UP000799640"/>
    </source>
</evidence>
<evidence type="ECO:0000256" key="4">
    <source>
        <dbReference type="ARBA" id="ARBA00022496"/>
    </source>
</evidence>
<dbReference type="Gene3D" id="1.20.1250.20">
    <property type="entry name" value="MFS general substrate transporter like domains"/>
    <property type="match status" value="2"/>
</dbReference>
<dbReference type="OrthoDB" id="4078873at2759"/>
<feature type="transmembrane region" description="Helical" evidence="10">
    <location>
        <begin position="109"/>
        <end position="128"/>
    </location>
</feature>
<feature type="transmembrane region" description="Helical" evidence="10">
    <location>
        <begin position="71"/>
        <end position="89"/>
    </location>
</feature>
<feature type="transmembrane region" description="Helical" evidence="10">
    <location>
        <begin position="140"/>
        <end position="157"/>
    </location>
</feature>
<evidence type="ECO:0000256" key="3">
    <source>
        <dbReference type="ARBA" id="ARBA00022448"/>
    </source>
</evidence>
<keyword evidence="7" id="KW-0408">Iron</keyword>
<dbReference type="SUPFAM" id="SSF103473">
    <property type="entry name" value="MFS general substrate transporter"/>
    <property type="match status" value="2"/>
</dbReference>
<accession>A0A6G1I9U3</accession>
<feature type="transmembrane region" description="Helical" evidence="10">
    <location>
        <begin position="554"/>
        <end position="576"/>
    </location>
</feature>
<feature type="transmembrane region" description="Helical" evidence="10">
    <location>
        <begin position="476"/>
        <end position="499"/>
    </location>
</feature>
<feature type="transmembrane region" description="Helical" evidence="10">
    <location>
        <begin position="169"/>
        <end position="189"/>
    </location>
</feature>
<name>A0A6G1I9U3_9PEZI</name>
<dbReference type="GO" id="GO:0010106">
    <property type="term" value="P:cellular response to iron ion starvation"/>
    <property type="evidence" value="ECO:0007669"/>
    <property type="project" value="UniProtKB-ARBA"/>
</dbReference>
<evidence type="ECO:0000256" key="9">
    <source>
        <dbReference type="ARBA" id="ARBA00023136"/>
    </source>
</evidence>
<feature type="transmembrane region" description="Helical" evidence="10">
    <location>
        <begin position="344"/>
        <end position="367"/>
    </location>
</feature>
<comment type="similarity">
    <text evidence="2">Belongs to the major facilitator superfamily.</text>
</comment>
<evidence type="ECO:0000256" key="6">
    <source>
        <dbReference type="ARBA" id="ARBA00022989"/>
    </source>
</evidence>
<evidence type="ECO:0000256" key="7">
    <source>
        <dbReference type="ARBA" id="ARBA00023004"/>
    </source>
</evidence>
<feature type="domain" description="Major facilitator superfamily (MFS) profile" evidence="11">
    <location>
        <begin position="75"/>
        <end position="579"/>
    </location>
</feature>
<dbReference type="GO" id="GO:0006826">
    <property type="term" value="P:iron ion transport"/>
    <property type="evidence" value="ECO:0007669"/>
    <property type="project" value="UniProtKB-KW"/>
</dbReference>
<evidence type="ECO:0000259" key="11">
    <source>
        <dbReference type="PROSITE" id="PS50850"/>
    </source>
</evidence>
<feature type="transmembrane region" description="Helical" evidence="10">
    <location>
        <begin position="387"/>
        <end position="411"/>
    </location>
</feature>
<keyword evidence="8" id="KW-0406">Ion transport</keyword>
<dbReference type="Pfam" id="PF07690">
    <property type="entry name" value="MFS_1"/>
    <property type="match status" value="1"/>
</dbReference>
<feature type="transmembrane region" description="Helical" evidence="10">
    <location>
        <begin position="196"/>
        <end position="216"/>
    </location>
</feature>
<keyword evidence="5 10" id="KW-0812">Transmembrane</keyword>
<sequence>MSFRRFIGLKGKSPAGEVQDATVPGEEIDEKRSVTEAVAASNTSADEKPDEEAQHGVKKAEALTLAWTKPWLISLFVAIWFIYFINAFQQSITLNLIGFAISDFEAHSLIPVVFILSNVMAGALRLAVAKMLDLWGRPQGFVVMTSLTVMGIVLMAACKNVETFAAAQVFYWVGMDGMIYSCDVVTADVSSLRNRGLAFAFTASPYIITAFAGPKVAESYYEKISWRWAYGTFSIILPLVAVPLFTILWWNTRKAKKNGLLGRTPSGRTTLQSIWHYLIEFDALGVFFFAAGFVLFLLPFSIAESAASKWRSAHIIAMLVIGFVCLILFALIERFISPHPFVRFELLASRTIMGTCLLCASFQVGYYCWNSYYASYLQVVHGLTLAQAGYVSGVFDVISGVWCFVVGYLIRRTNHFKWLLMLAVPLDILGIGLMIHFRQPGTNIGYVIMCQIFIAFSGGTIILTQQVSIMSVAKHADLAAVLALLGLFGYIGGAIGNTISGAVWTHTMPDALAKYLPAEALANLTEIYDSLDVQLSYEEGDPVRDAIIKAYGLAQRNMCIAGTAVMALSLIWVLMIKNVNVKDVKQVKGLVF</sequence>
<dbReference type="FunFam" id="1.20.1250.20:FF:000284">
    <property type="entry name" value="Siderophore iron transporter mirB"/>
    <property type="match status" value="1"/>
</dbReference>
<keyword evidence="9 10" id="KW-0472">Membrane</keyword>
<feature type="transmembrane region" description="Helical" evidence="10">
    <location>
        <begin position="228"/>
        <end position="250"/>
    </location>
</feature>
<keyword evidence="13" id="KW-1185">Reference proteome</keyword>
<feature type="transmembrane region" description="Helical" evidence="10">
    <location>
        <begin position="443"/>
        <end position="464"/>
    </location>
</feature>
<dbReference type="InterPro" id="IPR036259">
    <property type="entry name" value="MFS_trans_sf"/>
</dbReference>